<protein>
    <recommendedName>
        <fullName evidence="4">NmrA-like domain-containing protein</fullName>
    </recommendedName>
</protein>
<keyword evidence="2" id="KW-0560">Oxidoreductase</keyword>
<dbReference type="Gene3D" id="3.40.50.720">
    <property type="entry name" value="NAD(P)-binding Rossmann-like Domain"/>
    <property type="match status" value="1"/>
</dbReference>
<evidence type="ECO:0000313" key="5">
    <source>
        <dbReference type="EMBL" id="KAK3170934.1"/>
    </source>
</evidence>
<dbReference type="PANTHER" id="PTHR47706:SF9">
    <property type="entry name" value="NMRA-LIKE DOMAIN-CONTAINING PROTEIN-RELATED"/>
    <property type="match status" value="1"/>
</dbReference>
<dbReference type="EMBL" id="JASNWA010000008">
    <property type="protein sequence ID" value="KAK3170934.1"/>
    <property type="molecule type" value="Genomic_DNA"/>
</dbReference>
<gene>
    <name evidence="5" type="ORF">OEA41_003018</name>
</gene>
<comment type="caution">
    <text evidence="5">The sequence shown here is derived from an EMBL/GenBank/DDBJ whole genome shotgun (WGS) entry which is preliminary data.</text>
</comment>
<accession>A0AAE0DII5</accession>
<dbReference type="InterPro" id="IPR051609">
    <property type="entry name" value="NmrA/Isoflavone_reductase-like"/>
</dbReference>
<keyword evidence="6" id="KW-1185">Reference proteome</keyword>
<proteinExistence type="predicted"/>
<name>A0AAE0DII5_9LECA</name>
<keyword evidence="1" id="KW-0521">NADP</keyword>
<reference evidence="5" key="1">
    <citation type="submission" date="2022-11" db="EMBL/GenBank/DDBJ databases">
        <title>Chromosomal genome sequence assembly and mating type (MAT) locus characterization of the leprose asexual lichenized fungus Lepraria neglecta (Nyl.) Erichsen.</title>
        <authorList>
            <person name="Allen J.L."/>
            <person name="Pfeffer B."/>
        </authorList>
    </citation>
    <scope>NUCLEOTIDE SEQUENCE</scope>
    <source>
        <strain evidence="5">Allen 5258</strain>
    </source>
</reference>
<evidence type="ECO:0000259" key="4">
    <source>
        <dbReference type="Pfam" id="PF05368"/>
    </source>
</evidence>
<feature type="compositionally biased region" description="Low complexity" evidence="3">
    <location>
        <begin position="123"/>
        <end position="138"/>
    </location>
</feature>
<sequence>MTDLDFVPRNADQLVNKDGDEGRTGFGKCAETFFWIVAKTKKIPPANIKGFAMDPTDKEFAKLKEYNPTIAGGALTQPCLNSYRFLITQTDKTWKWRKSFDIEKLQKLLAKTTSPPVDEDGIPDTPDAAATTSTSPPGSYAAAARGEVRSQLLFSHCTANVLPFCEYTPDFLVNSFKGIDAVVLTVGRAAFGEQKGMIDAAAKAGVRRIVPSEFGSDTANPVVLQTIPNHNAKVDVAKHIKSVVATYPNLTWTSIITGPFYDWCLKLGFYSFDLTNHKATIYDDGNGKFTTVRTPPKTSSNPIQSTASSIKENKQTLTSKLKQTTLSTIGAAVAALLSHPTKYENSYLYLSSFTTSQAEIFAALKKATGTNDSDWIVENKSVEGCMQAGNEKFAKGDMNGLYDLIFGSVFGGAKYGSDYANGREIGNKELGIEEESLEKVTKEVLEGDRHVVKW</sequence>
<organism evidence="5 6">
    <name type="scientific">Lepraria neglecta</name>
    <dbReference type="NCBI Taxonomy" id="209136"/>
    <lineage>
        <taxon>Eukaryota</taxon>
        <taxon>Fungi</taxon>
        <taxon>Dikarya</taxon>
        <taxon>Ascomycota</taxon>
        <taxon>Pezizomycotina</taxon>
        <taxon>Lecanoromycetes</taxon>
        <taxon>OSLEUM clade</taxon>
        <taxon>Lecanoromycetidae</taxon>
        <taxon>Lecanorales</taxon>
        <taxon>Lecanorineae</taxon>
        <taxon>Stereocaulaceae</taxon>
        <taxon>Lepraria</taxon>
    </lineage>
</organism>
<dbReference type="PANTHER" id="PTHR47706">
    <property type="entry name" value="NMRA-LIKE FAMILY PROTEIN"/>
    <property type="match status" value="1"/>
</dbReference>
<dbReference type="Pfam" id="PF05368">
    <property type="entry name" value="NmrA"/>
    <property type="match status" value="1"/>
</dbReference>
<evidence type="ECO:0000256" key="3">
    <source>
        <dbReference type="SAM" id="MobiDB-lite"/>
    </source>
</evidence>
<evidence type="ECO:0000313" key="6">
    <source>
        <dbReference type="Proteomes" id="UP001276659"/>
    </source>
</evidence>
<evidence type="ECO:0000256" key="1">
    <source>
        <dbReference type="ARBA" id="ARBA00022857"/>
    </source>
</evidence>
<feature type="domain" description="NmrA-like" evidence="4">
    <location>
        <begin position="166"/>
        <end position="371"/>
    </location>
</feature>
<dbReference type="InterPro" id="IPR036291">
    <property type="entry name" value="NAD(P)-bd_dom_sf"/>
</dbReference>
<feature type="region of interest" description="Disordered" evidence="3">
    <location>
        <begin position="113"/>
        <end position="138"/>
    </location>
</feature>
<dbReference type="GO" id="GO:0016491">
    <property type="term" value="F:oxidoreductase activity"/>
    <property type="evidence" value="ECO:0007669"/>
    <property type="project" value="UniProtKB-KW"/>
</dbReference>
<evidence type="ECO:0000256" key="2">
    <source>
        <dbReference type="ARBA" id="ARBA00023002"/>
    </source>
</evidence>
<dbReference type="SUPFAM" id="SSF51735">
    <property type="entry name" value="NAD(P)-binding Rossmann-fold domains"/>
    <property type="match status" value="1"/>
</dbReference>
<dbReference type="InterPro" id="IPR008030">
    <property type="entry name" value="NmrA-like"/>
</dbReference>
<dbReference type="AlphaFoldDB" id="A0AAE0DII5"/>
<dbReference type="Proteomes" id="UP001276659">
    <property type="component" value="Unassembled WGS sequence"/>
</dbReference>